<dbReference type="Proteomes" id="UP000481360">
    <property type="component" value="Unassembled WGS sequence"/>
</dbReference>
<gene>
    <name evidence="1" type="ORF">G7043_28290</name>
</gene>
<dbReference type="RefSeq" id="WP_166050636.1">
    <property type="nucleotide sequence ID" value="NZ_JAAMPJ010000008.1"/>
</dbReference>
<sequence>MYPTVTVEHLASVSATDASDDLKIYEFDRETTVDFGSGWSATMPGGRSFVRYEEVLAA</sequence>
<evidence type="ECO:0000313" key="2">
    <source>
        <dbReference type="Proteomes" id="UP000481360"/>
    </source>
</evidence>
<dbReference type="EMBL" id="JAAMPJ010000008">
    <property type="protein sequence ID" value="NGY62824.1"/>
    <property type="molecule type" value="Genomic_DNA"/>
</dbReference>
<dbReference type="AlphaFoldDB" id="A0A7C9RU13"/>
<accession>A0A7C9RU13</accession>
<evidence type="ECO:0000313" key="1">
    <source>
        <dbReference type="EMBL" id="NGY62824.1"/>
    </source>
</evidence>
<name>A0A7C9RU13_9PSEU</name>
<comment type="caution">
    <text evidence="1">The sequence shown here is derived from an EMBL/GenBank/DDBJ whole genome shotgun (WGS) entry which is preliminary data.</text>
</comment>
<reference evidence="1 2" key="1">
    <citation type="submission" date="2020-03" db="EMBL/GenBank/DDBJ databases">
        <title>Isolation and identification of active actinomycetes.</title>
        <authorList>
            <person name="Sun X."/>
        </authorList>
    </citation>
    <scope>NUCLEOTIDE SEQUENCE [LARGE SCALE GENOMIC DNA]</scope>
    <source>
        <strain evidence="1 2">NEAU-D13</strain>
    </source>
</reference>
<protein>
    <submittedName>
        <fullName evidence="1">Uncharacterized protein</fullName>
    </submittedName>
</protein>
<organism evidence="1 2">
    <name type="scientific">Lentzea alba</name>
    <dbReference type="NCBI Taxonomy" id="2714351"/>
    <lineage>
        <taxon>Bacteria</taxon>
        <taxon>Bacillati</taxon>
        <taxon>Actinomycetota</taxon>
        <taxon>Actinomycetes</taxon>
        <taxon>Pseudonocardiales</taxon>
        <taxon>Pseudonocardiaceae</taxon>
        <taxon>Lentzea</taxon>
    </lineage>
</organism>
<proteinExistence type="predicted"/>
<keyword evidence="2" id="KW-1185">Reference proteome</keyword>